<dbReference type="Proteomes" id="UP000318681">
    <property type="component" value="Unassembled WGS sequence"/>
</dbReference>
<organism evidence="4 5">
    <name type="scientific">Alterirhizorhabdus solaris</name>
    <dbReference type="NCBI Taxonomy" id="2529389"/>
    <lineage>
        <taxon>Bacteria</taxon>
        <taxon>Pseudomonadati</taxon>
        <taxon>Pseudomonadota</taxon>
        <taxon>Alphaproteobacteria</taxon>
        <taxon>Sphingomonadales</taxon>
        <taxon>Rhizorhabdaceae</taxon>
        <taxon>Alterirhizorhabdus</taxon>
    </lineage>
</organism>
<dbReference type="PANTHER" id="PTHR43000">
    <property type="entry name" value="DTDP-D-GLUCOSE 4,6-DEHYDRATASE-RELATED"/>
    <property type="match status" value="1"/>
</dbReference>
<proteinExistence type="inferred from homology"/>
<accession>A0A558R2J8</accession>
<comment type="similarity">
    <text evidence="2">Belongs to the NAD(P)-dependent epimerase/dehydratase family.</text>
</comment>
<evidence type="ECO:0000313" key="4">
    <source>
        <dbReference type="EMBL" id="TVV73599.1"/>
    </source>
</evidence>
<protein>
    <submittedName>
        <fullName evidence="4">NAD(P)-dependent oxidoreductase</fullName>
    </submittedName>
</protein>
<dbReference type="EMBL" id="VNIM01000045">
    <property type="protein sequence ID" value="TVV73599.1"/>
    <property type="molecule type" value="Genomic_DNA"/>
</dbReference>
<evidence type="ECO:0000256" key="1">
    <source>
        <dbReference type="ARBA" id="ARBA00005125"/>
    </source>
</evidence>
<dbReference type="RefSeq" id="WP_145151989.1">
    <property type="nucleotide sequence ID" value="NZ_VNIM01000045.1"/>
</dbReference>
<dbReference type="InterPro" id="IPR001509">
    <property type="entry name" value="Epimerase_deHydtase"/>
</dbReference>
<dbReference type="Gene3D" id="3.40.50.720">
    <property type="entry name" value="NAD(P)-binding Rossmann-like Domain"/>
    <property type="match status" value="1"/>
</dbReference>
<dbReference type="Pfam" id="PF01370">
    <property type="entry name" value="Epimerase"/>
    <property type="match status" value="1"/>
</dbReference>
<comment type="caution">
    <text evidence="4">The sequence shown here is derived from an EMBL/GenBank/DDBJ whole genome shotgun (WGS) entry which is preliminary data.</text>
</comment>
<sequence>MRIILTGANGFVGIEAVRQLSGVHEVLAIDALRYCPWRFEEDAAAGLRRLHLDLRDREATAKAVADFAPDAIIHLAAIHFIPECEAKPGEAVAINVEATINLLAACPANCRFVFASTAAVYAPSDVAHVEDGTIGPMDVYGYTKLHGEDLVRYYSQKSGFEAVVVRLFNVVGPGETNPHILPEIIKQLRDGARTLRLGNTAPKRDYIYVGDAAAGFIAAGTRPLPEGQRIVTANLGTHSEYSVDEMVAKIGAVIGETVTIETDPAKVRKSDRPHLLADNSRFKATFGWAPKHDVDASIRETWHDPRMLDALL</sequence>
<dbReference type="AlphaFoldDB" id="A0A558R2J8"/>
<evidence type="ECO:0000313" key="5">
    <source>
        <dbReference type="Proteomes" id="UP000318681"/>
    </source>
</evidence>
<keyword evidence="5" id="KW-1185">Reference proteome</keyword>
<comment type="pathway">
    <text evidence="1">Bacterial outer membrane biogenesis; LPS O-antigen biosynthesis.</text>
</comment>
<dbReference type="OrthoDB" id="5295702at2"/>
<dbReference type="InterPro" id="IPR036291">
    <property type="entry name" value="NAD(P)-bd_dom_sf"/>
</dbReference>
<feature type="domain" description="NAD-dependent epimerase/dehydratase" evidence="3">
    <location>
        <begin position="3"/>
        <end position="223"/>
    </location>
</feature>
<evidence type="ECO:0000256" key="2">
    <source>
        <dbReference type="ARBA" id="ARBA00007637"/>
    </source>
</evidence>
<name>A0A558R2J8_9SPHN</name>
<reference evidence="4 5" key="1">
    <citation type="submission" date="2019-07" db="EMBL/GenBank/DDBJ databases">
        <title>Sphingomonas solaris sp. nov., isolated from a solar panel from Boston, Massachusetts.</title>
        <authorList>
            <person name="Tanner K."/>
            <person name="Pascual J."/>
            <person name="Mancuso C."/>
            <person name="Pereto J."/>
            <person name="Khalil A."/>
            <person name="Vilanova C."/>
        </authorList>
    </citation>
    <scope>NUCLEOTIDE SEQUENCE [LARGE SCALE GENOMIC DNA]</scope>
    <source>
        <strain evidence="4 5">R4DWN</strain>
    </source>
</reference>
<gene>
    <name evidence="4" type="ORF">FOY91_11955</name>
</gene>
<evidence type="ECO:0000259" key="3">
    <source>
        <dbReference type="Pfam" id="PF01370"/>
    </source>
</evidence>
<dbReference type="SUPFAM" id="SSF51735">
    <property type="entry name" value="NAD(P)-binding Rossmann-fold domains"/>
    <property type="match status" value="1"/>
</dbReference>